<dbReference type="STRING" id="298654.FraEuI1c_6707"/>
<evidence type="ECO:0000313" key="3">
    <source>
        <dbReference type="Proteomes" id="UP000002484"/>
    </source>
</evidence>
<proteinExistence type="predicted"/>
<dbReference type="Proteomes" id="UP000002484">
    <property type="component" value="Chromosome"/>
</dbReference>
<sequence length="225" mass="22004">MRNMRAIDGRTDIRLAEASALGRPRRHVVAGAWLAAPLAVLVLGLAGCSSHTGDDASGSAQVEASAVGLVAPETSDPATSEPSLGDTPLGLDVAADPPPVAPTSAIPPTTKAAQAAPAQTAPTRAAAAAVAAPHTSQAPPPPPAQAAPPPQNQAPAPAPPATTAPPPANCDPAYPDNCLHDGIGDYDCAGGSGNGPNYVSGPIRVLPPDPFGLDGDGDGIGCQSS</sequence>
<feature type="region of interest" description="Disordered" evidence="1">
    <location>
        <begin position="189"/>
        <end position="225"/>
    </location>
</feature>
<dbReference type="KEGG" id="fri:FraEuI1c_6707"/>
<evidence type="ECO:0008006" key="4">
    <source>
        <dbReference type="Google" id="ProtNLM"/>
    </source>
</evidence>
<dbReference type="InParanoid" id="E3JB56"/>
<evidence type="ECO:0000256" key="1">
    <source>
        <dbReference type="SAM" id="MobiDB-lite"/>
    </source>
</evidence>
<feature type="compositionally biased region" description="Pro residues" evidence="1">
    <location>
        <begin position="138"/>
        <end position="169"/>
    </location>
</feature>
<reference evidence="2 3" key="1">
    <citation type="submission" date="2010-10" db="EMBL/GenBank/DDBJ databases">
        <title>Complete sequence of Frankia sp. EuI1c.</title>
        <authorList>
            <consortium name="US DOE Joint Genome Institute"/>
            <person name="Lucas S."/>
            <person name="Copeland A."/>
            <person name="Lapidus A."/>
            <person name="Cheng J.-F."/>
            <person name="Bruce D."/>
            <person name="Goodwin L."/>
            <person name="Pitluck S."/>
            <person name="Chertkov O."/>
            <person name="Detter J.C."/>
            <person name="Han C."/>
            <person name="Tapia R."/>
            <person name="Land M."/>
            <person name="Hauser L."/>
            <person name="Jeffries C."/>
            <person name="Kyrpides N."/>
            <person name="Ivanova N."/>
            <person name="Mikhailova N."/>
            <person name="Beauchemin N."/>
            <person name="Sen A."/>
            <person name="Sur S.A."/>
            <person name="Gtari M."/>
            <person name="Wall L."/>
            <person name="Tisa L."/>
            <person name="Woyke T."/>
        </authorList>
    </citation>
    <scope>NUCLEOTIDE SEQUENCE [LARGE SCALE GENOMIC DNA]</scope>
    <source>
        <strain evidence="3">DSM 45817 / CECT 9037 / EuI1c</strain>
    </source>
</reference>
<protein>
    <recommendedName>
        <fullName evidence="4">Excalibur domain protein</fullName>
    </recommendedName>
</protein>
<dbReference type="EMBL" id="CP002299">
    <property type="protein sequence ID" value="ADP84677.1"/>
    <property type="molecule type" value="Genomic_DNA"/>
</dbReference>
<name>E3JB56_PSEI1</name>
<feature type="region of interest" description="Disordered" evidence="1">
    <location>
        <begin position="72"/>
        <end position="176"/>
    </location>
</feature>
<dbReference type="eggNOG" id="COG3583">
    <property type="taxonomic scope" value="Bacteria"/>
</dbReference>
<accession>E3JB56</accession>
<gene>
    <name evidence="2" type="ordered locus">FraEuI1c_6707</name>
</gene>
<dbReference type="HOGENOM" id="CLU_1228438_0_0_11"/>
<evidence type="ECO:0000313" key="2">
    <source>
        <dbReference type="EMBL" id="ADP84677.1"/>
    </source>
</evidence>
<feature type="compositionally biased region" description="Low complexity" evidence="1">
    <location>
        <begin position="102"/>
        <end position="137"/>
    </location>
</feature>
<organism evidence="2 3">
    <name type="scientific">Pseudofrankia inefficax (strain DSM 45817 / CECT 9037 / DDB 130130 / EuI1c)</name>
    <name type="common">Frankia inefficax</name>
    <dbReference type="NCBI Taxonomy" id="298654"/>
    <lineage>
        <taxon>Bacteria</taxon>
        <taxon>Bacillati</taxon>
        <taxon>Actinomycetota</taxon>
        <taxon>Actinomycetes</taxon>
        <taxon>Frankiales</taxon>
        <taxon>Frankiaceae</taxon>
        <taxon>Pseudofrankia</taxon>
    </lineage>
</organism>
<keyword evidence="3" id="KW-1185">Reference proteome</keyword>
<dbReference type="AlphaFoldDB" id="E3JB56"/>